<dbReference type="Gene3D" id="2.40.280.10">
    <property type="match status" value="1"/>
</dbReference>
<evidence type="ECO:0000313" key="4">
    <source>
        <dbReference type="EMBL" id="MCS0497029.1"/>
    </source>
</evidence>
<dbReference type="GO" id="GO:0070929">
    <property type="term" value="P:trans-translation"/>
    <property type="evidence" value="ECO:0007669"/>
    <property type="project" value="UniProtKB-UniRule"/>
</dbReference>
<comment type="subcellular location">
    <subcellularLocation>
        <location evidence="3">Cytoplasm</location>
    </subcellularLocation>
    <text evidence="3">The tmRNA-SmpB complex associates with stalled 70S ribosomes.</text>
</comment>
<keyword evidence="2 3" id="KW-0694">RNA-binding</keyword>
<dbReference type="PANTHER" id="PTHR30308">
    <property type="entry name" value="TMRNA-BINDING COMPONENT OF TRANS-TRANSLATION TAGGING COMPLEX"/>
    <property type="match status" value="1"/>
</dbReference>
<accession>A0A9X2PGL9</accession>
<evidence type="ECO:0000313" key="5">
    <source>
        <dbReference type="Proteomes" id="UP001151088"/>
    </source>
</evidence>
<dbReference type="Pfam" id="PF01668">
    <property type="entry name" value="SmpB"/>
    <property type="match status" value="1"/>
</dbReference>
<evidence type="ECO:0000256" key="1">
    <source>
        <dbReference type="ARBA" id="ARBA00022490"/>
    </source>
</evidence>
<evidence type="ECO:0000256" key="2">
    <source>
        <dbReference type="ARBA" id="ARBA00022884"/>
    </source>
</evidence>
<keyword evidence="5" id="KW-1185">Reference proteome</keyword>
<proteinExistence type="inferred from homology"/>
<dbReference type="PROSITE" id="PS01317">
    <property type="entry name" value="SSRP"/>
    <property type="match status" value="1"/>
</dbReference>
<comment type="similarity">
    <text evidence="3">Belongs to the SmpB family.</text>
</comment>
<sequence length="157" mass="18160">MADKKQLPRKVVADNRRARFDYDIGETFEAGIALSGTEVKSLRGGKATVAESYVSAKTGEAILYNSFIPEYLQANRFNHEPRRPRKLLLHKRQIARLWQAVEREGMTVVPLRIYFNEQGRAKVEIAVARGRKAHDKREALKEKDWARDKQRLLRDRG</sequence>
<organism evidence="4 5">
    <name type="scientific">Ancylobacter mangrovi</name>
    <dbReference type="NCBI Taxonomy" id="2972472"/>
    <lineage>
        <taxon>Bacteria</taxon>
        <taxon>Pseudomonadati</taxon>
        <taxon>Pseudomonadota</taxon>
        <taxon>Alphaproteobacteria</taxon>
        <taxon>Hyphomicrobiales</taxon>
        <taxon>Xanthobacteraceae</taxon>
        <taxon>Ancylobacter</taxon>
    </lineage>
</organism>
<dbReference type="InterPro" id="IPR000037">
    <property type="entry name" value="SsrA-bd_prot"/>
</dbReference>
<reference evidence="4" key="1">
    <citation type="submission" date="2022-08" db="EMBL/GenBank/DDBJ databases">
        <authorList>
            <person name="Li F."/>
        </authorList>
    </citation>
    <scope>NUCLEOTIDE SEQUENCE</scope>
    <source>
        <strain evidence="4">MQZ15Z-1</strain>
    </source>
</reference>
<comment type="function">
    <text evidence="3">Required for rescue of stalled ribosomes mediated by trans-translation. Binds to transfer-messenger RNA (tmRNA), required for stable association of tmRNA with ribosomes. tmRNA and SmpB together mimic tRNA shape, replacing the anticodon stem-loop with SmpB. tmRNA is encoded by the ssrA gene; the 2 termini fold to resemble tRNA(Ala) and it encodes a 'tag peptide', a short internal open reading frame. During trans-translation Ala-aminoacylated tmRNA acts like a tRNA, entering the A-site of stalled ribosomes, displacing the stalled mRNA. The ribosome then switches to translate the ORF on the tmRNA; the nascent peptide is terminated with the 'tag peptide' encoded by the tmRNA and targeted for degradation. The ribosome is freed to recommence translation, which seems to be the essential function of trans-translation.</text>
</comment>
<gene>
    <name evidence="3 4" type="primary">smpB</name>
    <name evidence="4" type="ORF">NVS89_18240</name>
</gene>
<dbReference type="SUPFAM" id="SSF74982">
    <property type="entry name" value="Small protein B (SmpB)"/>
    <property type="match status" value="1"/>
</dbReference>
<dbReference type="InterPro" id="IPR020081">
    <property type="entry name" value="SsrA-bd_prot_CS"/>
</dbReference>
<dbReference type="RefSeq" id="WP_258734184.1">
    <property type="nucleotide sequence ID" value="NZ_JANTHY010000005.1"/>
</dbReference>
<dbReference type="CDD" id="cd09294">
    <property type="entry name" value="SmpB"/>
    <property type="match status" value="1"/>
</dbReference>
<dbReference type="NCBIfam" id="NF003843">
    <property type="entry name" value="PRK05422.1"/>
    <property type="match status" value="1"/>
</dbReference>
<dbReference type="NCBIfam" id="TIGR00086">
    <property type="entry name" value="smpB"/>
    <property type="match status" value="1"/>
</dbReference>
<protein>
    <recommendedName>
        <fullName evidence="3">SsrA-binding protein</fullName>
    </recommendedName>
    <alternativeName>
        <fullName evidence="3">Small protein B</fullName>
    </alternativeName>
</protein>
<name>A0A9X2PGL9_9HYPH</name>
<dbReference type="InterPro" id="IPR023620">
    <property type="entry name" value="SmpB"/>
</dbReference>
<comment type="caution">
    <text evidence="4">The sequence shown here is derived from an EMBL/GenBank/DDBJ whole genome shotgun (WGS) entry which is preliminary data.</text>
</comment>
<dbReference type="AlphaFoldDB" id="A0A9X2PGL9"/>
<dbReference type="PANTHER" id="PTHR30308:SF2">
    <property type="entry name" value="SSRA-BINDING PROTEIN"/>
    <property type="match status" value="1"/>
</dbReference>
<keyword evidence="1 3" id="KW-0963">Cytoplasm</keyword>
<dbReference type="GO" id="GO:0005829">
    <property type="term" value="C:cytosol"/>
    <property type="evidence" value="ECO:0007669"/>
    <property type="project" value="TreeGrafter"/>
</dbReference>
<dbReference type="EMBL" id="JANTHZ010000009">
    <property type="protein sequence ID" value="MCS0497029.1"/>
    <property type="molecule type" value="Genomic_DNA"/>
</dbReference>
<dbReference type="GO" id="GO:0003723">
    <property type="term" value="F:RNA binding"/>
    <property type="evidence" value="ECO:0007669"/>
    <property type="project" value="UniProtKB-UniRule"/>
</dbReference>
<dbReference type="GO" id="GO:0070930">
    <property type="term" value="P:trans-translation-dependent protein tagging"/>
    <property type="evidence" value="ECO:0007669"/>
    <property type="project" value="TreeGrafter"/>
</dbReference>
<evidence type="ECO:0000256" key="3">
    <source>
        <dbReference type="HAMAP-Rule" id="MF_00023"/>
    </source>
</evidence>
<dbReference type="Proteomes" id="UP001151088">
    <property type="component" value="Unassembled WGS sequence"/>
</dbReference>
<dbReference type="HAMAP" id="MF_00023">
    <property type="entry name" value="SmpB"/>
    <property type="match status" value="1"/>
</dbReference>